<sequence>MFFCCGQFVKLPGWLEFLAFYMVATMFVFTVLLEVFCWLWQWRLRRALSFLTVAVSLSFIDPHLLLFRFVPVWCCYCGSGFGVQILRMGGCLSACLLLFFRREWWVGEDPEVWCGFGVAVVSFVL</sequence>
<proteinExistence type="predicted"/>
<organism evidence="2 3">
    <name type="scientific">Trifolium subterraneum</name>
    <name type="common">Subterranean clover</name>
    <dbReference type="NCBI Taxonomy" id="3900"/>
    <lineage>
        <taxon>Eukaryota</taxon>
        <taxon>Viridiplantae</taxon>
        <taxon>Streptophyta</taxon>
        <taxon>Embryophyta</taxon>
        <taxon>Tracheophyta</taxon>
        <taxon>Spermatophyta</taxon>
        <taxon>Magnoliopsida</taxon>
        <taxon>eudicotyledons</taxon>
        <taxon>Gunneridae</taxon>
        <taxon>Pentapetalae</taxon>
        <taxon>rosids</taxon>
        <taxon>fabids</taxon>
        <taxon>Fabales</taxon>
        <taxon>Fabaceae</taxon>
        <taxon>Papilionoideae</taxon>
        <taxon>50 kb inversion clade</taxon>
        <taxon>NPAAA clade</taxon>
        <taxon>Hologalegina</taxon>
        <taxon>IRL clade</taxon>
        <taxon>Trifolieae</taxon>
        <taxon>Trifolium</taxon>
    </lineage>
</organism>
<accession>A0A2Z6P8E9</accession>
<dbReference type="Proteomes" id="UP000242715">
    <property type="component" value="Unassembled WGS sequence"/>
</dbReference>
<feature type="transmembrane region" description="Helical" evidence="1">
    <location>
        <begin position="81"/>
        <end position="100"/>
    </location>
</feature>
<reference evidence="3" key="1">
    <citation type="journal article" date="2017" name="Front. Plant Sci.">
        <title>Climate Clever Clovers: New Paradigm to Reduce the Environmental Footprint of Ruminants by Breeding Low Methanogenic Forages Utilizing Haplotype Variation.</title>
        <authorList>
            <person name="Kaur P."/>
            <person name="Appels R."/>
            <person name="Bayer P.E."/>
            <person name="Keeble-Gagnere G."/>
            <person name="Wang J."/>
            <person name="Hirakawa H."/>
            <person name="Shirasawa K."/>
            <person name="Vercoe P."/>
            <person name="Stefanova K."/>
            <person name="Durmic Z."/>
            <person name="Nichols P."/>
            <person name="Revell C."/>
            <person name="Isobe S.N."/>
            <person name="Edwards D."/>
            <person name="Erskine W."/>
        </authorList>
    </citation>
    <scope>NUCLEOTIDE SEQUENCE [LARGE SCALE GENOMIC DNA]</scope>
    <source>
        <strain evidence="3">cv. Daliak</strain>
    </source>
</reference>
<feature type="transmembrane region" description="Helical" evidence="1">
    <location>
        <begin position="18"/>
        <end position="40"/>
    </location>
</feature>
<keyword evidence="3" id="KW-1185">Reference proteome</keyword>
<dbReference type="AlphaFoldDB" id="A0A2Z6P8E9"/>
<name>A0A2Z6P8E9_TRISU</name>
<evidence type="ECO:0000256" key="1">
    <source>
        <dbReference type="SAM" id="Phobius"/>
    </source>
</evidence>
<gene>
    <name evidence="2" type="ORF">TSUD_292640</name>
</gene>
<protein>
    <submittedName>
        <fullName evidence="2">Uncharacterized protein</fullName>
    </submittedName>
</protein>
<dbReference type="EMBL" id="DF973792">
    <property type="protein sequence ID" value="GAU40159.1"/>
    <property type="molecule type" value="Genomic_DNA"/>
</dbReference>
<keyword evidence="1" id="KW-1133">Transmembrane helix</keyword>
<keyword evidence="1" id="KW-0812">Transmembrane</keyword>
<evidence type="ECO:0000313" key="3">
    <source>
        <dbReference type="Proteomes" id="UP000242715"/>
    </source>
</evidence>
<feature type="transmembrane region" description="Helical" evidence="1">
    <location>
        <begin position="47"/>
        <end position="69"/>
    </location>
</feature>
<keyword evidence="1" id="KW-0472">Membrane</keyword>
<evidence type="ECO:0000313" key="2">
    <source>
        <dbReference type="EMBL" id="GAU40159.1"/>
    </source>
</evidence>